<dbReference type="InterPro" id="IPR032859">
    <property type="entry name" value="KH_dom-like"/>
</dbReference>
<dbReference type="CDD" id="cd01894">
    <property type="entry name" value="EngA1"/>
    <property type="match status" value="1"/>
</dbReference>
<feature type="compositionally biased region" description="Basic residues" evidence="8">
    <location>
        <begin position="380"/>
        <end position="392"/>
    </location>
</feature>
<feature type="compositionally biased region" description="Low complexity" evidence="8">
    <location>
        <begin position="1"/>
        <end position="15"/>
    </location>
</feature>
<feature type="domain" description="G" evidence="9">
    <location>
        <begin position="337"/>
        <end position="544"/>
    </location>
</feature>
<feature type="compositionally biased region" description="Low complexity" evidence="8">
    <location>
        <begin position="41"/>
        <end position="52"/>
    </location>
</feature>
<sequence length="687" mass="75083">MSCPIASARGLATSRGAGGSRGGGGSGRDRAQQTTRPHSQKSSSSSSSSATRGAGGKGGGGKSNAARGPGAAAATKKRAPSGEASKARPAAEEEALGGVESDTERYTMRRDPVLALVGLPNCGKSTLFNRPMVTMGRLVRMNKSLVTSEPGTTRDRVYAYCDIGGRSVMVVDTGGMVGTGDFFSPLIHEQALVAINEADIILFLFDFREGVTKKDVEVARVLRKHVHDKDIVLVANKCDNPDLVLELDERNKAGPTGKPDDYWLLGLGPAIPVSAIHGAGAGELLDKVYDIVQTKFPAEDQSEGTHQITTSSDWLATAGLVSDAEAEAELARKRISISIVGRPNVGKSSFLNQVLGRERVIVTNVAGTTHDAVDHSIMWRGKKPRKRKRRAAKATMGLEEEAAAATTEGKQQDAEVVHAAEDDEVDEQEDDLEDDEQEDDLDDDEHETKVRAKKANNTKLKEPAANPDADGVPIRIVDTAGINRRATHVKGLERSSVLWAIKSINRSDIVLQLIDATQGITDQDLRIAEHILNSKATTIVVVNKWDMSKESKQKWEKYVQETLKFMKYVPIMFCSAKTGVNVKETIDLAIRITRERAHFIKTSTLMKLLESAHTRHRPPSKNGRQLKIRYATQAKVKVPSFTFFVNDVELVHFTYQRFLENAIREFHPYTGSPMRLIFKDKEKTIVS</sequence>
<dbReference type="HAMAP" id="MF_00195">
    <property type="entry name" value="GTPase_Der"/>
    <property type="match status" value="1"/>
</dbReference>
<feature type="compositionally biased region" description="Basic and acidic residues" evidence="8">
    <location>
        <begin position="410"/>
        <end position="420"/>
    </location>
</feature>
<proteinExistence type="inferred from homology"/>
<evidence type="ECO:0000256" key="2">
    <source>
        <dbReference type="ARBA" id="ARBA00020953"/>
    </source>
</evidence>
<dbReference type="NCBIfam" id="TIGR00231">
    <property type="entry name" value="small_GTP"/>
    <property type="match status" value="2"/>
</dbReference>
<dbReference type="Pfam" id="PF14714">
    <property type="entry name" value="KH_dom-like"/>
    <property type="match status" value="1"/>
</dbReference>
<dbReference type="EMBL" id="KB007883">
    <property type="protein sequence ID" value="ELR22486.1"/>
    <property type="molecule type" value="Genomic_DNA"/>
</dbReference>
<evidence type="ECO:0000313" key="11">
    <source>
        <dbReference type="EMBL" id="ELR22486.1"/>
    </source>
</evidence>
<feature type="region of interest" description="Disordered" evidence="8">
    <location>
        <begin position="379"/>
        <end position="467"/>
    </location>
</feature>
<dbReference type="OMA" id="HISTHEV"/>
<evidence type="ECO:0000313" key="12">
    <source>
        <dbReference type="Proteomes" id="UP000011083"/>
    </source>
</evidence>
<dbReference type="InterPro" id="IPR005225">
    <property type="entry name" value="Small_GTP-bd"/>
</dbReference>
<dbReference type="PRINTS" id="PR00326">
    <property type="entry name" value="GTP1OBG"/>
</dbReference>
<name>L8HDL2_ACACF</name>
<keyword evidence="3" id="KW-0690">Ribosome biogenesis</keyword>
<dbReference type="KEGG" id="acan:ACA1_141550"/>
<feature type="domain" description="G" evidence="9">
    <location>
        <begin position="114"/>
        <end position="237"/>
    </location>
</feature>
<evidence type="ECO:0000259" key="10">
    <source>
        <dbReference type="Pfam" id="PF14714"/>
    </source>
</evidence>
<feature type="region of interest" description="Disordered" evidence="8">
    <location>
        <begin position="1"/>
        <end position="104"/>
    </location>
</feature>
<feature type="domain" description="GTPase Der C-terminal KH-domain-like" evidence="10">
    <location>
        <begin position="600"/>
        <end position="679"/>
    </location>
</feature>
<dbReference type="PANTHER" id="PTHR43834:SF6">
    <property type="entry name" value="GTPASE DER"/>
    <property type="match status" value="1"/>
</dbReference>
<dbReference type="OrthoDB" id="8954335at2759"/>
<dbReference type="FunFam" id="3.30.300.20:FF:000004">
    <property type="entry name" value="GTPase Der"/>
    <property type="match status" value="1"/>
</dbReference>
<protein>
    <recommendedName>
        <fullName evidence="2">GTPase Der</fullName>
    </recommendedName>
    <alternativeName>
        <fullName evidence="7">GTP-binding protein EngA</fullName>
    </alternativeName>
</protein>
<feature type="compositionally biased region" description="Low complexity" evidence="8">
    <location>
        <begin position="63"/>
        <end position="74"/>
    </location>
</feature>
<keyword evidence="4" id="KW-0677">Repeat</keyword>
<gene>
    <name evidence="11" type="ORF">ACA1_141550</name>
</gene>
<dbReference type="Gene3D" id="3.40.50.300">
    <property type="entry name" value="P-loop containing nucleotide triphosphate hydrolases"/>
    <property type="match status" value="3"/>
</dbReference>
<evidence type="ECO:0000256" key="5">
    <source>
        <dbReference type="ARBA" id="ARBA00022741"/>
    </source>
</evidence>
<evidence type="ECO:0000256" key="3">
    <source>
        <dbReference type="ARBA" id="ARBA00022517"/>
    </source>
</evidence>
<dbReference type="GO" id="GO:0005525">
    <property type="term" value="F:GTP binding"/>
    <property type="evidence" value="ECO:0007669"/>
    <property type="project" value="UniProtKB-KW"/>
</dbReference>
<keyword evidence="12" id="KW-1185">Reference proteome</keyword>
<dbReference type="Gene3D" id="3.30.300.20">
    <property type="match status" value="1"/>
</dbReference>
<dbReference type="Proteomes" id="UP000011083">
    <property type="component" value="Unassembled WGS sequence"/>
</dbReference>
<dbReference type="Gene3D" id="1.20.120.430">
    <property type="entry name" value="tRNA modification GTPase MnmE domain 2"/>
    <property type="match status" value="1"/>
</dbReference>
<dbReference type="InterPro" id="IPR016484">
    <property type="entry name" value="GTPase_Der"/>
</dbReference>
<dbReference type="Pfam" id="PF01926">
    <property type="entry name" value="MMR_HSR1"/>
    <property type="match status" value="2"/>
</dbReference>
<feature type="compositionally biased region" description="Gly residues" evidence="8">
    <location>
        <begin position="53"/>
        <end position="62"/>
    </location>
</feature>
<comment type="similarity">
    <text evidence="1">Belongs to the TRAFAC class TrmE-Era-EngA-EngB-Septin-like GTPase superfamily. EngA (Der) GTPase family.</text>
</comment>
<dbReference type="VEuPathDB" id="AmoebaDB:ACA1_141550"/>
<dbReference type="InterPro" id="IPR006073">
    <property type="entry name" value="GTP-bd"/>
</dbReference>
<evidence type="ECO:0000256" key="6">
    <source>
        <dbReference type="ARBA" id="ARBA00023134"/>
    </source>
</evidence>
<evidence type="ECO:0000256" key="1">
    <source>
        <dbReference type="ARBA" id="ARBA00008279"/>
    </source>
</evidence>
<dbReference type="GO" id="GO:0042254">
    <property type="term" value="P:ribosome biogenesis"/>
    <property type="evidence" value="ECO:0007669"/>
    <property type="project" value="UniProtKB-KW"/>
</dbReference>
<dbReference type="RefSeq" id="XP_004349574.1">
    <property type="nucleotide sequence ID" value="XM_004349524.1"/>
</dbReference>
<dbReference type="GeneID" id="14923446"/>
<evidence type="ECO:0000256" key="4">
    <source>
        <dbReference type="ARBA" id="ARBA00022737"/>
    </source>
</evidence>
<dbReference type="PANTHER" id="PTHR43834">
    <property type="entry name" value="GTPASE DER"/>
    <property type="match status" value="1"/>
</dbReference>
<reference evidence="11 12" key="1">
    <citation type="journal article" date="2013" name="Genome Biol.">
        <title>Genome of Acanthamoeba castellanii highlights extensive lateral gene transfer and early evolution of tyrosine kinase signaling.</title>
        <authorList>
            <person name="Clarke M."/>
            <person name="Lohan A.J."/>
            <person name="Liu B."/>
            <person name="Lagkouvardos I."/>
            <person name="Roy S."/>
            <person name="Zafar N."/>
            <person name="Bertelli C."/>
            <person name="Schilde C."/>
            <person name="Kianianmomeni A."/>
            <person name="Burglin T.R."/>
            <person name="Frech C."/>
            <person name="Turcotte B."/>
            <person name="Kopec K.O."/>
            <person name="Synnott J.M."/>
            <person name="Choo C."/>
            <person name="Paponov I."/>
            <person name="Finkler A."/>
            <person name="Soon Heng Tan C."/>
            <person name="Hutchins A.P."/>
            <person name="Weinmeier T."/>
            <person name="Rattei T."/>
            <person name="Chu J.S."/>
            <person name="Gimenez G."/>
            <person name="Irimia M."/>
            <person name="Rigden D.J."/>
            <person name="Fitzpatrick D.A."/>
            <person name="Lorenzo-Morales J."/>
            <person name="Bateman A."/>
            <person name="Chiu C.H."/>
            <person name="Tang P."/>
            <person name="Hegemann P."/>
            <person name="Fromm H."/>
            <person name="Raoult D."/>
            <person name="Greub G."/>
            <person name="Miranda-Saavedra D."/>
            <person name="Chen N."/>
            <person name="Nash P."/>
            <person name="Ginger M.L."/>
            <person name="Horn M."/>
            <person name="Schaap P."/>
            <person name="Caler L."/>
            <person name="Loftus B."/>
        </authorList>
    </citation>
    <scope>NUCLEOTIDE SEQUENCE [LARGE SCALE GENOMIC DNA]</scope>
    <source>
        <strain evidence="11 12">Neff</strain>
    </source>
</reference>
<feature type="compositionally biased region" description="Gly residues" evidence="8">
    <location>
        <begin position="16"/>
        <end position="26"/>
    </location>
</feature>
<dbReference type="InterPro" id="IPR027417">
    <property type="entry name" value="P-loop_NTPase"/>
</dbReference>
<accession>L8HDL2</accession>
<keyword evidence="5" id="KW-0547">Nucleotide-binding</keyword>
<dbReference type="InterPro" id="IPR015946">
    <property type="entry name" value="KH_dom-like_a/b"/>
</dbReference>
<keyword evidence="6" id="KW-0342">GTP-binding</keyword>
<evidence type="ECO:0000256" key="8">
    <source>
        <dbReference type="SAM" id="MobiDB-lite"/>
    </source>
</evidence>
<evidence type="ECO:0000259" key="9">
    <source>
        <dbReference type="Pfam" id="PF01926"/>
    </source>
</evidence>
<evidence type="ECO:0000256" key="7">
    <source>
        <dbReference type="ARBA" id="ARBA00032345"/>
    </source>
</evidence>
<dbReference type="STRING" id="1257118.L8HDL2"/>
<dbReference type="SUPFAM" id="SSF52540">
    <property type="entry name" value="P-loop containing nucleoside triphosphate hydrolases"/>
    <property type="match status" value="2"/>
</dbReference>
<dbReference type="InterPro" id="IPR027368">
    <property type="entry name" value="MnmE_dom2"/>
</dbReference>
<feature type="compositionally biased region" description="Acidic residues" evidence="8">
    <location>
        <begin position="421"/>
        <end position="445"/>
    </location>
</feature>
<dbReference type="AlphaFoldDB" id="L8HDL2"/>
<organism evidence="11 12">
    <name type="scientific">Acanthamoeba castellanii (strain ATCC 30010 / Neff)</name>
    <dbReference type="NCBI Taxonomy" id="1257118"/>
    <lineage>
        <taxon>Eukaryota</taxon>
        <taxon>Amoebozoa</taxon>
        <taxon>Discosea</taxon>
        <taxon>Longamoebia</taxon>
        <taxon>Centramoebida</taxon>
        <taxon>Acanthamoebidae</taxon>
        <taxon>Acanthamoeba</taxon>
    </lineage>
</organism>